<reference evidence="3" key="1">
    <citation type="submission" date="2022-09" db="EMBL/GenBank/DDBJ databases">
        <title>Actin cytoskeleton and complex cell architecture in an #Asgard archaeon.</title>
        <authorList>
            <person name="Ponce Toledo R.I."/>
            <person name="Schleper C."/>
            <person name="Rodrigues Oliveira T."/>
            <person name="Wollweber F."/>
            <person name="Xu J."/>
            <person name="Rittmann S."/>
            <person name="Klingl A."/>
            <person name="Pilhofer M."/>
        </authorList>
    </citation>
    <scope>NUCLEOTIDE SEQUENCE</scope>
    <source>
        <strain evidence="3">B-35</strain>
    </source>
</reference>
<sequence>MKTKTHSIGDISAYVDSSTPTTEQDLQMQKKQKQKKLFRAFLLIIVAGQLVFLILLKFF</sequence>
<organism evidence="3 4">
    <name type="scientific">Candidatus Lokiarchaeum ossiferum</name>
    <dbReference type="NCBI Taxonomy" id="2951803"/>
    <lineage>
        <taxon>Archaea</taxon>
        <taxon>Promethearchaeati</taxon>
        <taxon>Promethearchaeota</taxon>
        <taxon>Promethearchaeia</taxon>
        <taxon>Promethearchaeales</taxon>
        <taxon>Promethearchaeaceae</taxon>
        <taxon>Candidatus Lokiarchaeum</taxon>
    </lineage>
</organism>
<gene>
    <name evidence="3" type="ORF">NEF87_000541</name>
</gene>
<protein>
    <submittedName>
        <fullName evidence="3">Uncharacterized protein</fullName>
    </submittedName>
</protein>
<dbReference type="Proteomes" id="UP001208689">
    <property type="component" value="Chromosome"/>
</dbReference>
<evidence type="ECO:0000313" key="4">
    <source>
        <dbReference type="Proteomes" id="UP001208689"/>
    </source>
</evidence>
<evidence type="ECO:0000256" key="2">
    <source>
        <dbReference type="SAM" id="Phobius"/>
    </source>
</evidence>
<keyword evidence="2" id="KW-0472">Membrane</keyword>
<evidence type="ECO:0000313" key="3">
    <source>
        <dbReference type="EMBL" id="UYP44256.1"/>
    </source>
</evidence>
<feature type="transmembrane region" description="Helical" evidence="2">
    <location>
        <begin position="37"/>
        <end position="56"/>
    </location>
</feature>
<accession>A0ABY6HLH9</accession>
<keyword evidence="4" id="KW-1185">Reference proteome</keyword>
<dbReference type="EMBL" id="CP104013">
    <property type="protein sequence ID" value="UYP44256.1"/>
    <property type="molecule type" value="Genomic_DNA"/>
</dbReference>
<keyword evidence="2" id="KW-0812">Transmembrane</keyword>
<name>A0ABY6HLH9_9ARCH</name>
<feature type="region of interest" description="Disordered" evidence="1">
    <location>
        <begin position="1"/>
        <end position="22"/>
    </location>
</feature>
<evidence type="ECO:0000256" key="1">
    <source>
        <dbReference type="SAM" id="MobiDB-lite"/>
    </source>
</evidence>
<proteinExistence type="predicted"/>
<keyword evidence="2" id="KW-1133">Transmembrane helix</keyword>